<dbReference type="AlphaFoldDB" id="A0A1H1QC94"/>
<keyword evidence="7" id="KW-1185">Reference proteome</keyword>
<dbReference type="Gene3D" id="2.130.10.130">
    <property type="entry name" value="Integrin alpha, N-terminal"/>
    <property type="match status" value="1"/>
</dbReference>
<organism evidence="6 7">
    <name type="scientific">Halopseudomonas litoralis</name>
    <dbReference type="NCBI Taxonomy" id="797277"/>
    <lineage>
        <taxon>Bacteria</taxon>
        <taxon>Pseudomonadati</taxon>
        <taxon>Pseudomonadota</taxon>
        <taxon>Gammaproteobacteria</taxon>
        <taxon>Pseudomonadales</taxon>
        <taxon>Pseudomonadaceae</taxon>
        <taxon>Halopseudomonas</taxon>
    </lineage>
</organism>
<name>A0A1H1QC94_9GAMM</name>
<evidence type="ECO:0000256" key="5">
    <source>
        <dbReference type="SAM" id="SignalP"/>
    </source>
</evidence>
<evidence type="ECO:0000256" key="1">
    <source>
        <dbReference type="ARBA" id="ARBA00004613"/>
    </source>
</evidence>
<comment type="subcellular location">
    <subcellularLocation>
        <location evidence="1">Secreted</location>
    </subcellularLocation>
</comment>
<evidence type="ECO:0000313" key="7">
    <source>
        <dbReference type="Proteomes" id="UP000243426"/>
    </source>
</evidence>
<dbReference type="GO" id="GO:0005576">
    <property type="term" value="C:extracellular region"/>
    <property type="evidence" value="ECO:0007669"/>
    <property type="project" value="UniProtKB-SubCell"/>
</dbReference>
<dbReference type="RefSeq" id="WP_090272687.1">
    <property type="nucleotide sequence ID" value="NZ_LT629748.1"/>
</dbReference>
<keyword evidence="2" id="KW-0964">Secreted</keyword>
<dbReference type="STRING" id="797277.SAMN05216198_1441"/>
<feature type="chain" id="PRO_5009257585" evidence="5">
    <location>
        <begin position="23"/>
        <end position="941"/>
    </location>
</feature>
<sequence length="941" mass="101500">MKKWIASIFIAIITPAVGYASAPPGASLTGELSVTPNGATSYQLPLLTPPGTLKPTLSLQYSSQAGNGPLGMGWSLGGLSQLSRCPRVKTIDGIDDGALQFNGNDRLCLDGQRLILVDGTYGANNAEYRTQIDSGLKIVGKGAYASTSAWFEVRTQDGQVMEYGSTANSRRAITPTGSSTAVPTVWALSKVSDRFTNYYTVSYLLDSGMLYPQTISYAGNTNAGTTPARTLTLTWAAATERPDHLPVYVGGGVSATIKRRLSSISNNANPARYRLYYSTSDAQLSNLTKVEYCPDGSTTNCLKVESEYGLAKHPTTGKYTSDPQTILAAFGTNQGWGDQDKHPRELADVNGDGRLDIVGFFNDGIYVAFGTASGFSAPVKKLSYFGSSSVGGGWASDSTSPRMVADINGDGLADIVGFASTGVYVALSTGNGFAPQTLWLSGYGTNAGWANQNTHPRMLADVDGDGLLDMVGFANASVAVALNKRTSFQPSPAYSNITSTFTRNSGWTENNKYPRMMADMNGDGRDDIVGFGNEGVMVALASTTGFLQPARWLNGFQPRSFQELDDFYTTPDSSPIKKLFDVEDWGYQSSNPRYLYDLNKDGLPDILGLKYGIYRHTTEIRLGGGGPVLRHHFDKVWEEPGVHVSINFGHALSSPEIIAPRGEEIFYTTSPDLTSKKIKSLVSSYSLSDTSQDNQPDIITYKGPCTLFRPVLNGPSGIELGDEQCLVNGFTQENGNWTDKDERIIADIDGDGAVDVLGFSPAGVVVSYGQAKTPNQIVAFKDDLSESQITYSTLIDNEVYTKGTGSVFPVAEVQIPMAVVKSVASLDGLGGTSKIHYRYGDLRSHFDHGSLGFRWLETLDQSSGALSHSELLQTYPLTGSLFRTQSQHCSNRVHIPWSGCQTLGQEVSDWSVAETGATPDRKVYRPQIIKTTEHTWDPESS</sequence>
<evidence type="ECO:0000256" key="3">
    <source>
        <dbReference type="ARBA" id="ARBA00022729"/>
    </source>
</evidence>
<evidence type="ECO:0000256" key="2">
    <source>
        <dbReference type="ARBA" id="ARBA00022525"/>
    </source>
</evidence>
<dbReference type="InterPro" id="IPR013517">
    <property type="entry name" value="FG-GAP"/>
</dbReference>
<dbReference type="Pfam" id="PF03534">
    <property type="entry name" value="SpvB"/>
    <property type="match status" value="1"/>
</dbReference>
<dbReference type="InterPro" id="IPR003284">
    <property type="entry name" value="Sal_SpvB"/>
</dbReference>
<dbReference type="Proteomes" id="UP000243426">
    <property type="component" value="Chromosome I"/>
</dbReference>
<dbReference type="Pfam" id="PF13517">
    <property type="entry name" value="FG-GAP_3"/>
    <property type="match status" value="2"/>
</dbReference>
<feature type="signal peptide" evidence="5">
    <location>
        <begin position="1"/>
        <end position="22"/>
    </location>
</feature>
<evidence type="ECO:0000256" key="4">
    <source>
        <dbReference type="ARBA" id="ARBA00023026"/>
    </source>
</evidence>
<dbReference type="EMBL" id="LT629748">
    <property type="protein sequence ID" value="SDS21050.1"/>
    <property type="molecule type" value="Genomic_DNA"/>
</dbReference>
<reference evidence="7" key="1">
    <citation type="submission" date="2016-10" db="EMBL/GenBank/DDBJ databases">
        <authorList>
            <person name="Varghese N."/>
            <person name="Submissions S."/>
        </authorList>
    </citation>
    <scope>NUCLEOTIDE SEQUENCE [LARGE SCALE GENOMIC DNA]</scope>
    <source>
        <strain evidence="7">2SM5</strain>
    </source>
</reference>
<dbReference type="GO" id="GO:0005737">
    <property type="term" value="C:cytoplasm"/>
    <property type="evidence" value="ECO:0007669"/>
    <property type="project" value="InterPro"/>
</dbReference>
<evidence type="ECO:0000313" key="6">
    <source>
        <dbReference type="EMBL" id="SDS21050.1"/>
    </source>
</evidence>
<accession>A0A1H1QC94</accession>
<keyword evidence="3 5" id="KW-0732">Signal</keyword>
<protein>
    <submittedName>
        <fullName evidence="6">Repeat domain-containing protein</fullName>
    </submittedName>
</protein>
<proteinExistence type="predicted"/>
<dbReference type="PANTHER" id="PTHR46580:SF2">
    <property type="entry name" value="MAM DOMAIN-CONTAINING PROTEIN"/>
    <property type="match status" value="1"/>
</dbReference>
<keyword evidence="4" id="KW-0843">Virulence</keyword>
<dbReference type="InterPro" id="IPR028994">
    <property type="entry name" value="Integrin_alpha_N"/>
</dbReference>
<dbReference type="PANTHER" id="PTHR46580">
    <property type="entry name" value="SENSOR KINASE-RELATED"/>
    <property type="match status" value="1"/>
</dbReference>
<dbReference type="SUPFAM" id="SSF69318">
    <property type="entry name" value="Integrin alpha N-terminal domain"/>
    <property type="match status" value="1"/>
</dbReference>
<gene>
    <name evidence="6" type="ORF">SAMN05216198_1441</name>
</gene>